<evidence type="ECO:0000313" key="2">
    <source>
        <dbReference type="Proteomes" id="UP000828941"/>
    </source>
</evidence>
<accession>A0ACB9MCR8</accession>
<keyword evidence="2" id="KW-1185">Reference proteome</keyword>
<gene>
    <name evidence="1" type="ORF">L6164_021755</name>
</gene>
<dbReference type="Proteomes" id="UP000828941">
    <property type="component" value="Chromosome 9"/>
</dbReference>
<comment type="caution">
    <text evidence="1">The sequence shown here is derived from an EMBL/GenBank/DDBJ whole genome shotgun (WGS) entry which is preliminary data.</text>
</comment>
<organism evidence="1 2">
    <name type="scientific">Bauhinia variegata</name>
    <name type="common">Purple orchid tree</name>
    <name type="synonym">Phanera variegata</name>
    <dbReference type="NCBI Taxonomy" id="167791"/>
    <lineage>
        <taxon>Eukaryota</taxon>
        <taxon>Viridiplantae</taxon>
        <taxon>Streptophyta</taxon>
        <taxon>Embryophyta</taxon>
        <taxon>Tracheophyta</taxon>
        <taxon>Spermatophyta</taxon>
        <taxon>Magnoliopsida</taxon>
        <taxon>eudicotyledons</taxon>
        <taxon>Gunneridae</taxon>
        <taxon>Pentapetalae</taxon>
        <taxon>rosids</taxon>
        <taxon>fabids</taxon>
        <taxon>Fabales</taxon>
        <taxon>Fabaceae</taxon>
        <taxon>Cercidoideae</taxon>
        <taxon>Cercideae</taxon>
        <taxon>Bauhiniinae</taxon>
        <taxon>Bauhinia</taxon>
    </lineage>
</organism>
<dbReference type="EMBL" id="CM039434">
    <property type="protein sequence ID" value="KAI4322027.1"/>
    <property type="molecule type" value="Genomic_DNA"/>
</dbReference>
<reference evidence="1 2" key="1">
    <citation type="journal article" date="2022" name="DNA Res.">
        <title>Chromosomal-level genome assembly of the orchid tree Bauhinia variegata (Leguminosae; Cercidoideae) supports the allotetraploid origin hypothesis of Bauhinia.</title>
        <authorList>
            <person name="Zhong Y."/>
            <person name="Chen Y."/>
            <person name="Zheng D."/>
            <person name="Pang J."/>
            <person name="Liu Y."/>
            <person name="Luo S."/>
            <person name="Meng S."/>
            <person name="Qian L."/>
            <person name="Wei D."/>
            <person name="Dai S."/>
            <person name="Zhou R."/>
        </authorList>
    </citation>
    <scope>NUCLEOTIDE SEQUENCE [LARGE SCALE GENOMIC DNA]</scope>
    <source>
        <strain evidence="1">BV-YZ2020</strain>
    </source>
</reference>
<proteinExistence type="predicted"/>
<evidence type="ECO:0000313" key="1">
    <source>
        <dbReference type="EMBL" id="KAI4322027.1"/>
    </source>
</evidence>
<name>A0ACB9MCR8_BAUVA</name>
<protein>
    <submittedName>
        <fullName evidence="1">Uncharacterized protein</fullName>
    </submittedName>
</protein>
<sequence length="77" mass="8518">MAARQDALEEKNAMHKVEEAKVMAIKSMELAIHKRKRAQVLMENADLTAYKATVLTRIAQVAQAAESTDALAAFFLD</sequence>